<evidence type="ECO:0000313" key="1">
    <source>
        <dbReference type="EMBL" id="KDS55189.1"/>
    </source>
</evidence>
<dbReference type="Proteomes" id="UP000028013">
    <property type="component" value="Unassembled WGS sequence"/>
</dbReference>
<organism evidence="1 2">
    <name type="scientific">Bacteroides uniformis str. 3978 T3 ii</name>
    <dbReference type="NCBI Taxonomy" id="1339349"/>
    <lineage>
        <taxon>Bacteria</taxon>
        <taxon>Pseudomonadati</taxon>
        <taxon>Bacteroidota</taxon>
        <taxon>Bacteroidia</taxon>
        <taxon>Bacteroidales</taxon>
        <taxon>Bacteroidaceae</taxon>
        <taxon>Bacteroides</taxon>
    </lineage>
</organism>
<dbReference type="AlphaFoldDB" id="A0A078S6B5"/>
<evidence type="ECO:0000313" key="2">
    <source>
        <dbReference type="Proteomes" id="UP000028013"/>
    </source>
</evidence>
<name>A0A078S6B5_BACUN</name>
<proteinExistence type="predicted"/>
<dbReference type="EMBL" id="JNHN01000115">
    <property type="protein sequence ID" value="KDS55189.1"/>
    <property type="molecule type" value="Genomic_DNA"/>
</dbReference>
<comment type="caution">
    <text evidence="1">The sequence shown here is derived from an EMBL/GenBank/DDBJ whole genome shotgun (WGS) entry which is preliminary data.</text>
</comment>
<accession>A0A078S6B5</accession>
<protein>
    <submittedName>
        <fullName evidence="1">Uncharacterized protein</fullName>
    </submittedName>
</protein>
<reference evidence="1 2" key="1">
    <citation type="submission" date="2014-04" db="EMBL/GenBank/DDBJ databases">
        <authorList>
            <person name="Sears C."/>
            <person name="Carroll K."/>
            <person name="Sack B.R."/>
            <person name="Qadri F."/>
            <person name="Myers L.L."/>
            <person name="Chung G.-T."/>
            <person name="Escheverria P."/>
            <person name="Fraser C.M."/>
            <person name="Sadzewicz L."/>
            <person name="Shefchek K.A."/>
            <person name="Tallon L."/>
            <person name="Das S.P."/>
            <person name="Daugherty S."/>
            <person name="Mongodin E.F."/>
        </authorList>
    </citation>
    <scope>NUCLEOTIDE SEQUENCE [LARGE SCALE GENOMIC DNA]</scope>
    <source>
        <strain evidence="1 2">3978 T3 ii</strain>
    </source>
</reference>
<gene>
    <name evidence="1" type="ORF">M094_4206</name>
</gene>
<sequence>MVCQKECILDNTLIISDICFYAKCGIVWKSVECVEESVE</sequence>